<protein>
    <submittedName>
        <fullName evidence="2">Pro-sigmaK processing inhibitor BofA</fullName>
    </submittedName>
</protein>
<evidence type="ECO:0000313" key="6">
    <source>
        <dbReference type="Proteomes" id="UP000284902"/>
    </source>
</evidence>
<comment type="caution">
    <text evidence="2">The sequence shown here is derived from an EMBL/GenBank/DDBJ whole genome shotgun (WGS) entry which is preliminary data.</text>
</comment>
<gene>
    <name evidence="4" type="ORF">DW116_06895</name>
    <name evidence="3" type="ORF">DW672_05760</name>
    <name evidence="2" type="ORF">DXD17_07585</name>
</gene>
<evidence type="ECO:0000313" key="2">
    <source>
        <dbReference type="EMBL" id="RGK39877.1"/>
    </source>
</evidence>
<dbReference type="AlphaFoldDB" id="A0A3E4LR10"/>
<dbReference type="GeneID" id="77332849"/>
<evidence type="ECO:0000256" key="1">
    <source>
        <dbReference type="SAM" id="Phobius"/>
    </source>
</evidence>
<dbReference type="Pfam" id="PF07441">
    <property type="entry name" value="BofA"/>
    <property type="match status" value="1"/>
</dbReference>
<name>A0A3E4LR10_9FIRM</name>
<dbReference type="Proteomes" id="UP000285832">
    <property type="component" value="Unassembled WGS sequence"/>
</dbReference>
<keyword evidence="1" id="KW-0812">Transmembrane</keyword>
<evidence type="ECO:0000313" key="3">
    <source>
        <dbReference type="EMBL" id="RHF61404.1"/>
    </source>
</evidence>
<dbReference type="RefSeq" id="WP_044905192.1">
    <property type="nucleotide sequence ID" value="NZ_CABKOA010000047.1"/>
</dbReference>
<dbReference type="Proteomes" id="UP000284902">
    <property type="component" value="Unassembled WGS sequence"/>
</dbReference>
<dbReference type="InterPro" id="IPR010001">
    <property type="entry name" value="BofA"/>
</dbReference>
<keyword evidence="1" id="KW-0472">Membrane</keyword>
<dbReference type="EMBL" id="QRHG01000011">
    <property type="protein sequence ID" value="RHF61404.1"/>
    <property type="molecule type" value="Genomic_DNA"/>
</dbReference>
<dbReference type="Proteomes" id="UP000260793">
    <property type="component" value="Unassembled WGS sequence"/>
</dbReference>
<dbReference type="EMBL" id="QRMI01000014">
    <property type="protein sequence ID" value="RHJ61882.1"/>
    <property type="molecule type" value="Genomic_DNA"/>
</dbReference>
<sequence length="69" mass="7556">MKKKITGLILHFFARAVVGMMLIFIINQWVLPADSSINVGLNPVSFLTSGTLGIPGVCLLYGITFYQIL</sequence>
<evidence type="ECO:0000313" key="4">
    <source>
        <dbReference type="EMBL" id="RHJ61882.1"/>
    </source>
</evidence>
<reference evidence="5 6" key="1">
    <citation type="submission" date="2018-08" db="EMBL/GenBank/DDBJ databases">
        <title>A genome reference for cultivated species of the human gut microbiota.</title>
        <authorList>
            <person name="Zou Y."/>
            <person name="Xue W."/>
            <person name="Luo G."/>
        </authorList>
    </citation>
    <scope>NUCLEOTIDE SEQUENCE [LARGE SCALE GENOMIC DNA]</scope>
    <source>
        <strain evidence="4 7">AM09-9</strain>
        <strain evidence="3 6">AM25-1LB</strain>
        <strain evidence="2 5">TF11-7</strain>
    </source>
</reference>
<evidence type="ECO:0000313" key="5">
    <source>
        <dbReference type="Proteomes" id="UP000260793"/>
    </source>
</evidence>
<feature type="transmembrane region" description="Helical" evidence="1">
    <location>
        <begin position="43"/>
        <end position="66"/>
    </location>
</feature>
<dbReference type="EMBL" id="QSQN01000017">
    <property type="protein sequence ID" value="RGK39877.1"/>
    <property type="molecule type" value="Genomic_DNA"/>
</dbReference>
<keyword evidence="1" id="KW-1133">Transmembrane helix</keyword>
<accession>A0A3E4LR10</accession>
<evidence type="ECO:0000313" key="7">
    <source>
        <dbReference type="Proteomes" id="UP000285832"/>
    </source>
</evidence>
<organism evidence="2 5">
    <name type="scientific">[Ruminococcus] lactaris</name>
    <dbReference type="NCBI Taxonomy" id="46228"/>
    <lineage>
        <taxon>Bacteria</taxon>
        <taxon>Bacillati</taxon>
        <taxon>Bacillota</taxon>
        <taxon>Clostridia</taxon>
        <taxon>Lachnospirales</taxon>
        <taxon>Lachnospiraceae</taxon>
        <taxon>Mediterraneibacter</taxon>
    </lineage>
</organism>
<feature type="transmembrane region" description="Helical" evidence="1">
    <location>
        <begin position="12"/>
        <end position="31"/>
    </location>
</feature>
<proteinExistence type="predicted"/>